<accession>A0A1H5MDN6</accession>
<evidence type="ECO:0000313" key="7">
    <source>
        <dbReference type="EMBL" id="SEE86811.1"/>
    </source>
</evidence>
<dbReference type="CDD" id="cd13585">
    <property type="entry name" value="PBP2_TMBP_like"/>
    <property type="match status" value="1"/>
</dbReference>
<evidence type="ECO:0000256" key="3">
    <source>
        <dbReference type="ARBA" id="ARBA00023136"/>
    </source>
</evidence>
<keyword evidence="5" id="KW-0449">Lipoprotein</keyword>
<proteinExistence type="predicted"/>
<feature type="signal peptide" evidence="6">
    <location>
        <begin position="1"/>
        <end position="20"/>
    </location>
</feature>
<keyword evidence="2 6" id="KW-0732">Signal</keyword>
<protein>
    <submittedName>
        <fullName evidence="7">Carbohydrate ABC transporter substrate-binding protein, CUT1 family</fullName>
    </submittedName>
</protein>
<evidence type="ECO:0000313" key="8">
    <source>
        <dbReference type="Proteomes" id="UP000199220"/>
    </source>
</evidence>
<sequence length="415" mass="45933">MKHKAKVAVSAAVTSALLLAACSGEDESPEQENAAPEDVSGTVTFWTYPFSTITEASWWQPYVDEFNEEYPNVEVEVVMQAWQGREESLVTAITGNNAPDVVYFNPDFVPKYADQDLLLPMDDLREDWDQFYDSSLEAMTWDDTLYGQPMLMQLQTSYCNTDVLEEAGVAACPTTWDEFRDAAPAIREAGYYATEYNGVSTLNHTFYMYLWQAGGEVLNEDMTEATFNGPEGLQALEFIQEMVDNEWVPQEPLSIAEPFEQTEAGQGNLGYVMGANLAATREFVDPDVIETVPPMSGVEQVASGSVGAWSVFNTTESPEAAQAWVRFLGEPEFLEDFLSESGYLSPRTDLDGLFADDPQIAGGSDYLEYLRTGVQHPKAREIIDMIRPHIQSVLLEGADPQEALDAAAEEVNGAL</sequence>
<dbReference type="Gene3D" id="3.40.190.10">
    <property type="entry name" value="Periplasmic binding protein-like II"/>
    <property type="match status" value="1"/>
</dbReference>
<dbReference type="Pfam" id="PF01547">
    <property type="entry name" value="SBP_bac_1"/>
    <property type="match status" value="1"/>
</dbReference>
<dbReference type="PANTHER" id="PTHR43649">
    <property type="entry name" value="ARABINOSE-BINDING PROTEIN-RELATED"/>
    <property type="match status" value="1"/>
</dbReference>
<dbReference type="Proteomes" id="UP000199220">
    <property type="component" value="Unassembled WGS sequence"/>
</dbReference>
<dbReference type="PANTHER" id="PTHR43649:SF33">
    <property type="entry name" value="POLYGALACTURONAN_RHAMNOGALACTURONAN-BINDING PROTEIN YTCQ"/>
    <property type="match status" value="1"/>
</dbReference>
<keyword evidence="4" id="KW-0564">Palmitate</keyword>
<gene>
    <name evidence="7" type="ORF">SAMN04488554_3280</name>
</gene>
<dbReference type="PROSITE" id="PS51257">
    <property type="entry name" value="PROKAR_LIPOPROTEIN"/>
    <property type="match status" value="1"/>
</dbReference>
<name>A0A1H5MDN6_9MICO</name>
<dbReference type="AlphaFoldDB" id="A0A1H5MDN6"/>
<evidence type="ECO:0000256" key="5">
    <source>
        <dbReference type="ARBA" id="ARBA00023288"/>
    </source>
</evidence>
<dbReference type="InterPro" id="IPR006059">
    <property type="entry name" value="SBP"/>
</dbReference>
<organism evidence="7 8">
    <name type="scientific">Ruania alba</name>
    <dbReference type="NCBI Taxonomy" id="648782"/>
    <lineage>
        <taxon>Bacteria</taxon>
        <taxon>Bacillati</taxon>
        <taxon>Actinomycetota</taxon>
        <taxon>Actinomycetes</taxon>
        <taxon>Micrococcales</taxon>
        <taxon>Ruaniaceae</taxon>
        <taxon>Ruania</taxon>
    </lineage>
</organism>
<dbReference type="RefSeq" id="WP_089774101.1">
    <property type="nucleotide sequence ID" value="NZ_FNTX01000002.1"/>
</dbReference>
<dbReference type="InterPro" id="IPR050490">
    <property type="entry name" value="Bact_solute-bd_prot1"/>
</dbReference>
<evidence type="ECO:0000256" key="2">
    <source>
        <dbReference type="ARBA" id="ARBA00022729"/>
    </source>
</evidence>
<evidence type="ECO:0000256" key="4">
    <source>
        <dbReference type="ARBA" id="ARBA00023139"/>
    </source>
</evidence>
<keyword evidence="8" id="KW-1185">Reference proteome</keyword>
<evidence type="ECO:0000256" key="1">
    <source>
        <dbReference type="ARBA" id="ARBA00022475"/>
    </source>
</evidence>
<dbReference type="OrthoDB" id="8478044at2"/>
<keyword evidence="1" id="KW-1003">Cell membrane</keyword>
<reference evidence="8" key="1">
    <citation type="submission" date="2016-10" db="EMBL/GenBank/DDBJ databases">
        <authorList>
            <person name="Varghese N."/>
            <person name="Submissions S."/>
        </authorList>
    </citation>
    <scope>NUCLEOTIDE SEQUENCE [LARGE SCALE GENOMIC DNA]</scope>
    <source>
        <strain evidence="8">DSM 21368</strain>
    </source>
</reference>
<feature type="chain" id="PRO_5039003143" evidence="6">
    <location>
        <begin position="21"/>
        <end position="415"/>
    </location>
</feature>
<evidence type="ECO:0000256" key="6">
    <source>
        <dbReference type="SAM" id="SignalP"/>
    </source>
</evidence>
<dbReference type="EMBL" id="FNTX01000002">
    <property type="protein sequence ID" value="SEE86811.1"/>
    <property type="molecule type" value="Genomic_DNA"/>
</dbReference>
<dbReference type="STRING" id="648782.SAMN04488554_3280"/>
<dbReference type="SUPFAM" id="SSF53850">
    <property type="entry name" value="Periplasmic binding protein-like II"/>
    <property type="match status" value="1"/>
</dbReference>
<keyword evidence="3" id="KW-0472">Membrane</keyword>